<keyword evidence="6 10" id="KW-0067">ATP-binding</keyword>
<sequence>MNAVELESVVFHHDAARMRFDLAVAAGEWLAVIGPSGAGKSTLLDLLAGFLRPDSGTVRLEGRDVTRASPAERPVSMVFQDDNLFPHLTAERNVALGTSPTWRLPAEARAQARAALARVGLGGMAERLPGELSGGERQRVALARAFLRERPILLLDEPFAALGPALRAEMLDLVAQLRAGTASPPTIVMVTHHPGDAAGHADRVAFLEEGRVAIVGPPREVLSGADPRVAAYLGKDKG</sequence>
<evidence type="ECO:0000259" key="9">
    <source>
        <dbReference type="PROSITE" id="PS50893"/>
    </source>
</evidence>
<feature type="domain" description="ABC transporter" evidence="9">
    <location>
        <begin position="1"/>
        <end position="234"/>
    </location>
</feature>
<protein>
    <submittedName>
        <fullName evidence="10">Thiamine ABC transporter ATP-binding protein</fullName>
    </submittedName>
</protein>
<name>A0A3A1WJT8_9HYPH</name>
<keyword evidence="7" id="KW-1278">Translocase</keyword>
<dbReference type="OrthoDB" id="9802264at2"/>
<dbReference type="InterPro" id="IPR027417">
    <property type="entry name" value="P-loop_NTPase"/>
</dbReference>
<dbReference type="GO" id="GO:0042626">
    <property type="term" value="F:ATPase-coupled transmembrane transporter activity"/>
    <property type="evidence" value="ECO:0007669"/>
    <property type="project" value="InterPro"/>
</dbReference>
<dbReference type="InterPro" id="IPR050093">
    <property type="entry name" value="ABC_SmlMolc_Importer"/>
</dbReference>
<evidence type="ECO:0000256" key="6">
    <source>
        <dbReference type="ARBA" id="ARBA00022840"/>
    </source>
</evidence>
<evidence type="ECO:0000256" key="4">
    <source>
        <dbReference type="ARBA" id="ARBA00022519"/>
    </source>
</evidence>
<dbReference type="EMBL" id="QYRN01000006">
    <property type="protein sequence ID" value="RIY00170.1"/>
    <property type="molecule type" value="Genomic_DNA"/>
</dbReference>
<dbReference type="Proteomes" id="UP000265750">
    <property type="component" value="Unassembled WGS sequence"/>
</dbReference>
<evidence type="ECO:0000256" key="1">
    <source>
        <dbReference type="ARBA" id="ARBA00005417"/>
    </source>
</evidence>
<dbReference type="InterPro" id="IPR017871">
    <property type="entry name" value="ABC_transporter-like_CS"/>
</dbReference>
<dbReference type="PANTHER" id="PTHR42781:SF1">
    <property type="entry name" value="THIAMINE IMPORT ATP-BINDING PROTEIN THIQ"/>
    <property type="match status" value="1"/>
</dbReference>
<dbReference type="GO" id="GO:0016887">
    <property type="term" value="F:ATP hydrolysis activity"/>
    <property type="evidence" value="ECO:0007669"/>
    <property type="project" value="InterPro"/>
</dbReference>
<accession>A0A3A1WJT8</accession>
<evidence type="ECO:0000313" key="11">
    <source>
        <dbReference type="Proteomes" id="UP000265750"/>
    </source>
</evidence>
<gene>
    <name evidence="10" type="primary">thiQ</name>
    <name evidence="10" type="ORF">D3218_12830</name>
</gene>
<keyword evidence="4" id="KW-0997">Cell inner membrane</keyword>
<comment type="similarity">
    <text evidence="1">Belongs to the ABC transporter superfamily.</text>
</comment>
<keyword evidence="11" id="KW-1185">Reference proteome</keyword>
<dbReference type="AlphaFoldDB" id="A0A3A1WJT8"/>
<evidence type="ECO:0000313" key="10">
    <source>
        <dbReference type="EMBL" id="RIY00170.1"/>
    </source>
</evidence>
<dbReference type="GO" id="GO:0071934">
    <property type="term" value="P:thiamine transmembrane transport"/>
    <property type="evidence" value="ECO:0007669"/>
    <property type="project" value="InterPro"/>
</dbReference>
<dbReference type="InterPro" id="IPR005968">
    <property type="entry name" value="Thiamine_ABC_ThiQ"/>
</dbReference>
<evidence type="ECO:0000256" key="7">
    <source>
        <dbReference type="ARBA" id="ARBA00022967"/>
    </source>
</evidence>
<dbReference type="PROSITE" id="PS50893">
    <property type="entry name" value="ABC_TRANSPORTER_2"/>
    <property type="match status" value="1"/>
</dbReference>
<dbReference type="NCBIfam" id="TIGR01277">
    <property type="entry name" value="thiQ"/>
    <property type="match status" value="1"/>
</dbReference>
<dbReference type="PANTHER" id="PTHR42781">
    <property type="entry name" value="SPERMIDINE/PUTRESCINE IMPORT ATP-BINDING PROTEIN POTA"/>
    <property type="match status" value="1"/>
</dbReference>
<dbReference type="Pfam" id="PF00005">
    <property type="entry name" value="ABC_tran"/>
    <property type="match status" value="1"/>
</dbReference>
<dbReference type="GO" id="GO:0016020">
    <property type="term" value="C:membrane"/>
    <property type="evidence" value="ECO:0007669"/>
    <property type="project" value="InterPro"/>
</dbReference>
<keyword evidence="8" id="KW-0472">Membrane</keyword>
<dbReference type="SUPFAM" id="SSF52540">
    <property type="entry name" value="P-loop containing nucleoside triphosphate hydrolases"/>
    <property type="match status" value="1"/>
</dbReference>
<organism evidence="10 11">
    <name type="scientific">Aureimonas flava</name>
    <dbReference type="NCBI Taxonomy" id="2320271"/>
    <lineage>
        <taxon>Bacteria</taxon>
        <taxon>Pseudomonadati</taxon>
        <taxon>Pseudomonadota</taxon>
        <taxon>Alphaproteobacteria</taxon>
        <taxon>Hyphomicrobiales</taxon>
        <taxon>Aurantimonadaceae</taxon>
        <taxon>Aureimonas</taxon>
    </lineage>
</organism>
<dbReference type="RefSeq" id="WP_119540480.1">
    <property type="nucleotide sequence ID" value="NZ_QYRN01000006.1"/>
</dbReference>
<dbReference type="InterPro" id="IPR003593">
    <property type="entry name" value="AAA+_ATPase"/>
</dbReference>
<dbReference type="InterPro" id="IPR003439">
    <property type="entry name" value="ABC_transporter-like_ATP-bd"/>
</dbReference>
<evidence type="ECO:0000256" key="3">
    <source>
        <dbReference type="ARBA" id="ARBA00022475"/>
    </source>
</evidence>
<reference evidence="11" key="1">
    <citation type="submission" date="2018-09" db="EMBL/GenBank/DDBJ databases">
        <authorList>
            <person name="Tuo L."/>
        </authorList>
    </citation>
    <scope>NUCLEOTIDE SEQUENCE [LARGE SCALE GENOMIC DNA]</scope>
    <source>
        <strain evidence="11">M2BS4Y-1</strain>
    </source>
</reference>
<comment type="caution">
    <text evidence="10">The sequence shown here is derived from an EMBL/GenBank/DDBJ whole genome shotgun (WGS) entry which is preliminary data.</text>
</comment>
<evidence type="ECO:0000256" key="2">
    <source>
        <dbReference type="ARBA" id="ARBA00022448"/>
    </source>
</evidence>
<dbReference type="PROSITE" id="PS00211">
    <property type="entry name" value="ABC_TRANSPORTER_1"/>
    <property type="match status" value="1"/>
</dbReference>
<keyword evidence="5" id="KW-0547">Nucleotide-binding</keyword>
<evidence type="ECO:0000256" key="5">
    <source>
        <dbReference type="ARBA" id="ARBA00022741"/>
    </source>
</evidence>
<dbReference type="SMART" id="SM00382">
    <property type="entry name" value="AAA"/>
    <property type="match status" value="1"/>
</dbReference>
<dbReference type="Gene3D" id="3.40.50.300">
    <property type="entry name" value="P-loop containing nucleotide triphosphate hydrolases"/>
    <property type="match status" value="1"/>
</dbReference>
<keyword evidence="2" id="KW-0813">Transport</keyword>
<proteinExistence type="inferred from homology"/>
<evidence type="ECO:0000256" key="8">
    <source>
        <dbReference type="ARBA" id="ARBA00023136"/>
    </source>
</evidence>
<dbReference type="GO" id="GO:0005524">
    <property type="term" value="F:ATP binding"/>
    <property type="evidence" value="ECO:0007669"/>
    <property type="project" value="UniProtKB-KW"/>
</dbReference>
<keyword evidence="3" id="KW-1003">Cell membrane</keyword>